<dbReference type="InterPro" id="IPR000477">
    <property type="entry name" value="RT_dom"/>
</dbReference>
<gene>
    <name evidence="2" type="primary">pol</name>
    <name evidence="2" type="ORF">CR513_05565</name>
</gene>
<dbReference type="PANTHER" id="PTHR24559">
    <property type="entry name" value="TRANSPOSON TY3-I GAG-POL POLYPROTEIN"/>
    <property type="match status" value="1"/>
</dbReference>
<evidence type="ECO:0000259" key="1">
    <source>
        <dbReference type="Pfam" id="PF00078"/>
    </source>
</evidence>
<dbReference type="SUPFAM" id="SSF56672">
    <property type="entry name" value="DNA/RNA polymerases"/>
    <property type="match status" value="1"/>
</dbReference>
<organism evidence="2 3">
    <name type="scientific">Mucuna pruriens</name>
    <name type="common">Velvet bean</name>
    <name type="synonym">Dolichos pruriens</name>
    <dbReference type="NCBI Taxonomy" id="157652"/>
    <lineage>
        <taxon>Eukaryota</taxon>
        <taxon>Viridiplantae</taxon>
        <taxon>Streptophyta</taxon>
        <taxon>Embryophyta</taxon>
        <taxon>Tracheophyta</taxon>
        <taxon>Spermatophyta</taxon>
        <taxon>Magnoliopsida</taxon>
        <taxon>eudicotyledons</taxon>
        <taxon>Gunneridae</taxon>
        <taxon>Pentapetalae</taxon>
        <taxon>rosids</taxon>
        <taxon>fabids</taxon>
        <taxon>Fabales</taxon>
        <taxon>Fabaceae</taxon>
        <taxon>Papilionoideae</taxon>
        <taxon>50 kb inversion clade</taxon>
        <taxon>NPAAA clade</taxon>
        <taxon>indigoferoid/millettioid clade</taxon>
        <taxon>Phaseoleae</taxon>
        <taxon>Mucuna</taxon>
    </lineage>
</organism>
<dbReference type="Proteomes" id="UP000257109">
    <property type="component" value="Unassembled WGS sequence"/>
</dbReference>
<evidence type="ECO:0000313" key="2">
    <source>
        <dbReference type="EMBL" id="RDY09978.1"/>
    </source>
</evidence>
<dbReference type="CDD" id="cd01647">
    <property type="entry name" value="RT_LTR"/>
    <property type="match status" value="1"/>
</dbReference>
<dbReference type="AlphaFoldDB" id="A0A371I4J4"/>
<reference evidence="2" key="1">
    <citation type="submission" date="2018-05" db="EMBL/GenBank/DDBJ databases">
        <title>Draft genome of Mucuna pruriens seed.</title>
        <authorList>
            <person name="Nnadi N.E."/>
            <person name="Vos R."/>
            <person name="Hasami M.H."/>
            <person name="Devisetty U.K."/>
            <person name="Aguiy J.C."/>
        </authorList>
    </citation>
    <scope>NUCLEOTIDE SEQUENCE [LARGE SCALE GENOMIC DNA]</scope>
    <source>
        <strain evidence="2">JCA_2017</strain>
    </source>
</reference>
<evidence type="ECO:0000313" key="3">
    <source>
        <dbReference type="Proteomes" id="UP000257109"/>
    </source>
</evidence>
<sequence length="198" mass="22668">MLFGDTYVEFNIFEALKHLAEDHSTFSYMHIHIAPVGQHKTTFTCPFGMFAYRRMSFGLYNAPSTFQRCMISIFSDLLEDCMEVFMGDFTVYAESFEACLNNLSRVLRRCIDSNLVLNFEKCHFMVTEGIVLGHLVSARGIEVDKAKIDVISSLPNPASVWEAVHPRFQQDRPASVQVANRRTPTSSLINLVWRHFKS</sequence>
<proteinExistence type="predicted"/>
<dbReference type="EMBL" id="QJKJ01000939">
    <property type="protein sequence ID" value="RDY09978.1"/>
    <property type="molecule type" value="Genomic_DNA"/>
</dbReference>
<dbReference type="InterPro" id="IPR053134">
    <property type="entry name" value="RNA-dir_DNA_polymerase"/>
</dbReference>
<dbReference type="OrthoDB" id="1689949at2759"/>
<comment type="caution">
    <text evidence="2">The sequence shown here is derived from an EMBL/GenBank/DDBJ whole genome shotgun (WGS) entry which is preliminary data.</text>
</comment>
<name>A0A371I4J4_MUCPR</name>
<dbReference type="Gene3D" id="3.30.70.270">
    <property type="match status" value="1"/>
</dbReference>
<dbReference type="PANTHER" id="PTHR24559:SF444">
    <property type="entry name" value="REVERSE TRANSCRIPTASE DOMAIN-CONTAINING PROTEIN"/>
    <property type="match status" value="1"/>
</dbReference>
<keyword evidence="3" id="KW-1185">Reference proteome</keyword>
<dbReference type="Pfam" id="PF00078">
    <property type="entry name" value="RVT_1"/>
    <property type="match status" value="1"/>
</dbReference>
<dbReference type="InterPro" id="IPR043502">
    <property type="entry name" value="DNA/RNA_pol_sf"/>
</dbReference>
<protein>
    <submittedName>
        <fullName evidence="2">Retrovirus-related Pol polyprotein from transposon 17.6</fullName>
    </submittedName>
</protein>
<dbReference type="InterPro" id="IPR043128">
    <property type="entry name" value="Rev_trsase/Diguanyl_cyclase"/>
</dbReference>
<feature type="non-terminal residue" evidence="2">
    <location>
        <position position="1"/>
    </location>
</feature>
<feature type="domain" description="Reverse transcriptase" evidence="1">
    <location>
        <begin position="28"/>
        <end position="134"/>
    </location>
</feature>
<accession>A0A371I4J4</accession>